<dbReference type="OrthoDB" id="16120at2759"/>
<comment type="caution">
    <text evidence="8">The sequence shown here is derived from an EMBL/GenBank/DDBJ whole genome shotgun (WGS) entry which is preliminary data.</text>
</comment>
<dbReference type="Gene3D" id="1.20.120.1150">
    <property type="match status" value="1"/>
</dbReference>
<dbReference type="PIRSF" id="PIRSF016325">
    <property type="entry name" value="Phstyr_phstse_ac"/>
    <property type="match status" value="1"/>
</dbReference>
<accession>A0A2V3J5A9</accession>
<evidence type="ECO:0000256" key="6">
    <source>
        <dbReference type="ARBA" id="ARBA00023235"/>
    </source>
</evidence>
<dbReference type="GO" id="GO:0005737">
    <property type="term" value="C:cytoplasm"/>
    <property type="evidence" value="ECO:0007669"/>
    <property type="project" value="UniProtKB-SubCell"/>
</dbReference>
<keyword evidence="6 7" id="KW-0413">Isomerase</keyword>
<dbReference type="STRING" id="448386.A0A2V3J5A9"/>
<comment type="similarity">
    <text evidence="3 7">Belongs to the PTPA-type PPIase family.</text>
</comment>
<organism evidence="8 9">
    <name type="scientific">Gracilariopsis chorda</name>
    <dbReference type="NCBI Taxonomy" id="448386"/>
    <lineage>
        <taxon>Eukaryota</taxon>
        <taxon>Rhodophyta</taxon>
        <taxon>Florideophyceae</taxon>
        <taxon>Rhodymeniophycidae</taxon>
        <taxon>Gracilariales</taxon>
        <taxon>Gracilariaceae</taxon>
        <taxon>Gracilariopsis</taxon>
    </lineage>
</organism>
<evidence type="ECO:0000256" key="1">
    <source>
        <dbReference type="ARBA" id="ARBA00000971"/>
    </source>
</evidence>
<dbReference type="GO" id="GO:0000159">
    <property type="term" value="C:protein phosphatase type 2A complex"/>
    <property type="evidence" value="ECO:0007669"/>
    <property type="project" value="TreeGrafter"/>
</dbReference>
<keyword evidence="4 7" id="KW-0963">Cytoplasm</keyword>
<dbReference type="CDD" id="cd04087">
    <property type="entry name" value="PTPA"/>
    <property type="match status" value="1"/>
</dbReference>
<dbReference type="AlphaFoldDB" id="A0A2V3J5A9"/>
<dbReference type="SUPFAM" id="SSF140984">
    <property type="entry name" value="PTPA-like"/>
    <property type="match status" value="1"/>
</dbReference>
<keyword evidence="9" id="KW-1185">Reference proteome</keyword>
<sequence length="327" mass="37263">MADEKGSQPTCSEESASVIPQKYIKTNADLQTFLSSRTFAELWAYMLRLNSAVVDKKCSSVSLSEAASSVKSIVNMLKTLAEWAKEIEPTQQASRFGNRAFRTWHERLCKNVESLMRSIVHTWDGDYSKETGRSEEHVARELAEYLKTSFGNETRIDYGSGHEAHFLVLLYCLSKIGVLHESEDEEVVLIVFPAYLKTTRLLQTRYMLEPAGSHGVWGLDDYSFLPFLWGSSQLLSSNRVLPNVIYDEEALGELRDEYLYLDAIAFIREMKTGPFAEHSRMLHDISGVNGGWKKINTGMIKMYRGEVWQKQPVIQHFLFGALFRFGS</sequence>
<gene>
    <name evidence="8" type="ORF">BWQ96_01729</name>
</gene>
<evidence type="ECO:0000256" key="3">
    <source>
        <dbReference type="ARBA" id="ARBA00011019"/>
    </source>
</evidence>
<dbReference type="GO" id="GO:0005634">
    <property type="term" value="C:nucleus"/>
    <property type="evidence" value="ECO:0007669"/>
    <property type="project" value="TreeGrafter"/>
</dbReference>
<evidence type="ECO:0000256" key="7">
    <source>
        <dbReference type="RuleBase" id="RU361210"/>
    </source>
</evidence>
<dbReference type="Pfam" id="PF03095">
    <property type="entry name" value="PTPA"/>
    <property type="match status" value="1"/>
</dbReference>
<proteinExistence type="inferred from homology"/>
<protein>
    <recommendedName>
        <fullName evidence="7">Serine/threonine-protein phosphatase 2A activator</fullName>
        <ecNumber evidence="7">5.2.1.8</ecNumber>
    </recommendedName>
    <alternativeName>
        <fullName evidence="7">Phosphotyrosyl phosphatase activator</fullName>
    </alternativeName>
</protein>
<dbReference type="GO" id="GO:0008160">
    <property type="term" value="F:protein tyrosine phosphatase activator activity"/>
    <property type="evidence" value="ECO:0007669"/>
    <property type="project" value="TreeGrafter"/>
</dbReference>
<dbReference type="InterPro" id="IPR037218">
    <property type="entry name" value="PTPA_sf"/>
</dbReference>
<name>A0A2V3J5A9_9FLOR</name>
<dbReference type="Proteomes" id="UP000247409">
    <property type="component" value="Unassembled WGS sequence"/>
</dbReference>
<dbReference type="InterPro" id="IPR004327">
    <property type="entry name" value="Phstyr_phstse_ac"/>
</dbReference>
<dbReference type="PANTHER" id="PTHR10012:SF0">
    <property type="entry name" value="SERINE_THREONINE-PROTEIN PHOSPHATASE 2A ACTIVATOR"/>
    <property type="match status" value="1"/>
</dbReference>
<dbReference type="InterPro" id="IPR043170">
    <property type="entry name" value="PTPA_C_lid"/>
</dbReference>
<comment type="catalytic activity">
    <reaction evidence="1 7">
        <text>[protein]-peptidylproline (omega=180) = [protein]-peptidylproline (omega=0)</text>
        <dbReference type="Rhea" id="RHEA:16237"/>
        <dbReference type="Rhea" id="RHEA-COMP:10747"/>
        <dbReference type="Rhea" id="RHEA-COMP:10748"/>
        <dbReference type="ChEBI" id="CHEBI:83833"/>
        <dbReference type="ChEBI" id="CHEBI:83834"/>
        <dbReference type="EC" id="5.2.1.8"/>
    </reaction>
</comment>
<dbReference type="EMBL" id="NBIV01000013">
    <property type="protein sequence ID" value="PXF48560.1"/>
    <property type="molecule type" value="Genomic_DNA"/>
</dbReference>
<comment type="function">
    <text evidence="7">PPIases accelerate the folding of proteins. It catalyzes the cis-trans isomerization of proline imidic peptide bonds in oligopeptides.</text>
</comment>
<dbReference type="FunFam" id="1.20.120.1150:FF:000002">
    <property type="entry name" value="Serine/threonine-protein phosphatase 2A activator"/>
    <property type="match status" value="1"/>
</dbReference>
<keyword evidence="5 7" id="KW-0697">Rotamase</keyword>
<evidence type="ECO:0000313" key="8">
    <source>
        <dbReference type="EMBL" id="PXF48560.1"/>
    </source>
</evidence>
<evidence type="ECO:0000313" key="9">
    <source>
        <dbReference type="Proteomes" id="UP000247409"/>
    </source>
</evidence>
<evidence type="ECO:0000256" key="4">
    <source>
        <dbReference type="ARBA" id="ARBA00022490"/>
    </source>
</evidence>
<evidence type="ECO:0000256" key="2">
    <source>
        <dbReference type="ARBA" id="ARBA00004496"/>
    </source>
</evidence>
<dbReference type="GO" id="GO:0003755">
    <property type="term" value="F:peptidyl-prolyl cis-trans isomerase activity"/>
    <property type="evidence" value="ECO:0007669"/>
    <property type="project" value="UniProtKB-KW"/>
</dbReference>
<dbReference type="EC" id="5.2.1.8" evidence="7"/>
<reference evidence="8 9" key="1">
    <citation type="journal article" date="2018" name="Mol. Biol. Evol.">
        <title>Analysis of the draft genome of the red seaweed Gracilariopsis chorda provides insights into genome size evolution in Rhodophyta.</title>
        <authorList>
            <person name="Lee J."/>
            <person name="Yang E.C."/>
            <person name="Graf L."/>
            <person name="Yang J.H."/>
            <person name="Qiu H."/>
            <person name="Zel Zion U."/>
            <person name="Chan C.X."/>
            <person name="Stephens T.G."/>
            <person name="Weber A.P.M."/>
            <person name="Boo G.H."/>
            <person name="Boo S.M."/>
            <person name="Kim K.M."/>
            <person name="Shin Y."/>
            <person name="Jung M."/>
            <person name="Lee S.J."/>
            <person name="Yim H.S."/>
            <person name="Lee J.H."/>
            <person name="Bhattacharya D."/>
            <person name="Yoon H.S."/>
        </authorList>
    </citation>
    <scope>NUCLEOTIDE SEQUENCE [LARGE SCALE GENOMIC DNA]</scope>
    <source>
        <strain evidence="8 9">SKKU-2015</strain>
        <tissue evidence="8">Whole body</tissue>
    </source>
</reference>
<dbReference type="GO" id="GO:0007052">
    <property type="term" value="P:mitotic spindle organization"/>
    <property type="evidence" value="ECO:0007669"/>
    <property type="project" value="TreeGrafter"/>
</dbReference>
<dbReference type="PANTHER" id="PTHR10012">
    <property type="entry name" value="SERINE/THREONINE-PROTEIN PHOSPHATASE 2A REGULATORY SUBUNIT B"/>
    <property type="match status" value="1"/>
</dbReference>
<comment type="subcellular location">
    <subcellularLocation>
        <location evidence="2 7">Cytoplasm</location>
    </subcellularLocation>
</comment>
<evidence type="ECO:0000256" key="5">
    <source>
        <dbReference type="ARBA" id="ARBA00023110"/>
    </source>
</evidence>